<reference evidence="5" key="1">
    <citation type="submission" date="2019-04" db="EMBL/GenBank/DDBJ databases">
        <title>Genome assembly of Zosterops borbonicus 15179.</title>
        <authorList>
            <person name="Leroy T."/>
            <person name="Anselmetti Y."/>
            <person name="Tilak M.-K."/>
            <person name="Nabholz B."/>
        </authorList>
    </citation>
    <scope>NUCLEOTIDE SEQUENCE</scope>
    <source>
        <strain evidence="5">HGM_15179</strain>
        <tissue evidence="5">Muscle</tissue>
    </source>
</reference>
<organism evidence="5 6">
    <name type="scientific">Zosterops borbonicus</name>
    <dbReference type="NCBI Taxonomy" id="364589"/>
    <lineage>
        <taxon>Eukaryota</taxon>
        <taxon>Metazoa</taxon>
        <taxon>Chordata</taxon>
        <taxon>Craniata</taxon>
        <taxon>Vertebrata</taxon>
        <taxon>Euteleostomi</taxon>
        <taxon>Archelosauria</taxon>
        <taxon>Archosauria</taxon>
        <taxon>Dinosauria</taxon>
        <taxon>Saurischia</taxon>
        <taxon>Theropoda</taxon>
        <taxon>Coelurosauria</taxon>
        <taxon>Aves</taxon>
        <taxon>Neognathae</taxon>
        <taxon>Neoaves</taxon>
        <taxon>Telluraves</taxon>
        <taxon>Australaves</taxon>
        <taxon>Passeriformes</taxon>
        <taxon>Sylvioidea</taxon>
        <taxon>Zosteropidae</taxon>
        <taxon>Zosterops</taxon>
    </lineage>
</organism>
<keyword evidence="6" id="KW-1185">Reference proteome</keyword>
<dbReference type="Gene3D" id="1.10.375.10">
    <property type="entry name" value="Human Immunodeficiency Virus Type 1 Capsid Protein"/>
    <property type="match status" value="2"/>
</dbReference>
<dbReference type="EC" id="3.1.26.4" evidence="2"/>
<comment type="similarity">
    <text evidence="1">Belongs to the beta type-B retroviral polymerase family. HERV class-II K(HML-2) pol subfamily.</text>
</comment>
<name>A0A8K1G1N0_9PASS</name>
<comment type="caution">
    <text evidence="5">The sequence shown here is derived from an EMBL/GenBank/DDBJ whole genome shotgun (WGS) entry which is preliminary data.</text>
</comment>
<evidence type="ECO:0000256" key="1">
    <source>
        <dbReference type="ARBA" id="ARBA00010879"/>
    </source>
</evidence>
<evidence type="ECO:0000313" key="5">
    <source>
        <dbReference type="EMBL" id="TRZ10124.1"/>
    </source>
</evidence>
<dbReference type="SUPFAM" id="SSF47943">
    <property type="entry name" value="Retrovirus capsid protein, N-terminal core domain"/>
    <property type="match status" value="1"/>
</dbReference>
<dbReference type="InterPro" id="IPR008919">
    <property type="entry name" value="Retrov_capsid_N"/>
</dbReference>
<dbReference type="Gene3D" id="3.30.70.270">
    <property type="match status" value="1"/>
</dbReference>
<dbReference type="InterPro" id="IPR043502">
    <property type="entry name" value="DNA/RNA_pol_sf"/>
</dbReference>
<evidence type="ECO:0000256" key="3">
    <source>
        <dbReference type="SAM" id="MobiDB-lite"/>
    </source>
</evidence>
<protein>
    <recommendedName>
        <fullName evidence="2">ribonuclease H</fullName>
        <ecNumber evidence="2">3.1.26.4</ecNumber>
    </recommendedName>
</protein>
<evidence type="ECO:0000259" key="4">
    <source>
        <dbReference type="Pfam" id="PF00078"/>
    </source>
</evidence>
<dbReference type="PANTHER" id="PTHR40389:SF3">
    <property type="entry name" value="IGE-BINDING PROTEIN"/>
    <property type="match status" value="1"/>
</dbReference>
<dbReference type="GO" id="GO:0016032">
    <property type="term" value="P:viral process"/>
    <property type="evidence" value="ECO:0007669"/>
    <property type="project" value="InterPro"/>
</dbReference>
<dbReference type="OrthoDB" id="9398000at2759"/>
<gene>
    <name evidence="5" type="ORF">HGM15179_016977</name>
</gene>
<proteinExistence type="inferred from homology"/>
<dbReference type="PANTHER" id="PTHR40389">
    <property type="entry name" value="ENDOGENOUS RETROVIRUS GROUP K MEMBER 24 GAG POLYPROTEIN-RELATED"/>
    <property type="match status" value="1"/>
</dbReference>
<dbReference type="InterPro" id="IPR050195">
    <property type="entry name" value="Primate_lentivir_Gag_pol-like"/>
</dbReference>
<dbReference type="GO" id="GO:0004523">
    <property type="term" value="F:RNA-DNA hybrid ribonuclease activity"/>
    <property type="evidence" value="ECO:0007669"/>
    <property type="project" value="UniProtKB-EC"/>
</dbReference>
<dbReference type="AlphaFoldDB" id="A0A8K1G1N0"/>
<dbReference type="Pfam" id="PF00607">
    <property type="entry name" value="Gag_p24"/>
    <property type="match status" value="1"/>
</dbReference>
<dbReference type="Pfam" id="PF00078">
    <property type="entry name" value="RVT_1"/>
    <property type="match status" value="1"/>
</dbReference>
<dbReference type="EMBL" id="SWJQ01000931">
    <property type="protein sequence ID" value="TRZ10124.1"/>
    <property type="molecule type" value="Genomic_DNA"/>
</dbReference>
<dbReference type="Proteomes" id="UP000796761">
    <property type="component" value="Unassembled WGS sequence"/>
</dbReference>
<dbReference type="InterPro" id="IPR000477">
    <property type="entry name" value="RT_dom"/>
</dbReference>
<feature type="domain" description="Reverse transcriptase" evidence="4">
    <location>
        <begin position="147"/>
        <end position="229"/>
    </location>
</feature>
<feature type="region of interest" description="Disordered" evidence="3">
    <location>
        <begin position="90"/>
        <end position="142"/>
    </location>
</feature>
<accession>A0A8K1G1N0</accession>
<evidence type="ECO:0000256" key="2">
    <source>
        <dbReference type="ARBA" id="ARBA00012180"/>
    </source>
</evidence>
<sequence>MLEDPETAEDINGDKITLKHLMGDGDWETPAKQASDIPRPILEKVTQLAEKAFLEMRLSRPLQYYLDIFQGPNKHYLQFIERFVCSSGPTSRGRHSQKAGEKPQDSSLSPKLEENFPDMTRDPPLQDPPPDVTDHQFLSPPETSLTMTDQQVSFRLNLKRYHWKVLPQGMKNSPVICQWYVSSLLSPVRAATRQAIIHDYMGNVLVCTPNDDLLAHALDVTVTALVAAGSYVRGIDRDLETTSDCNRSNQVATSHRFCVAHAIEQRKTDDSSESSLSSEEYEDHWATIQGEAAKEGDWEFTHKIMAFPIIVKTSRQWGRRVNWEPISYNRLKELHKTAKGHGRGLHYFKNSLEATFTTHTLIPHDISNMLCHVSLSMAELML</sequence>
<dbReference type="InterPro" id="IPR043128">
    <property type="entry name" value="Rev_trsase/Diguanyl_cyclase"/>
</dbReference>
<dbReference type="SUPFAM" id="SSF56672">
    <property type="entry name" value="DNA/RNA polymerases"/>
    <property type="match status" value="1"/>
</dbReference>
<evidence type="ECO:0000313" key="6">
    <source>
        <dbReference type="Proteomes" id="UP000796761"/>
    </source>
</evidence>